<keyword evidence="11 14" id="KW-0739">Sodium transport</keyword>
<dbReference type="PATRIC" id="fig|657319.3.peg.1019"/>
<dbReference type="HOGENOM" id="CLU_018808_15_2_9"/>
<name>D4JSE9_9FIRM</name>
<evidence type="ECO:0000256" key="13">
    <source>
        <dbReference type="RuleBase" id="RU362091"/>
    </source>
</evidence>
<keyword evidence="9 14" id="KW-0406">Ion transport</keyword>
<feature type="transmembrane region" description="Helical" evidence="14">
    <location>
        <begin position="486"/>
        <end position="503"/>
    </location>
</feature>
<dbReference type="GO" id="GO:0005298">
    <property type="term" value="F:proline:sodium symporter activity"/>
    <property type="evidence" value="ECO:0007669"/>
    <property type="project" value="UniProtKB-UniRule"/>
</dbReference>
<evidence type="ECO:0000256" key="12">
    <source>
        <dbReference type="ARBA" id="ARBA00033708"/>
    </source>
</evidence>
<keyword evidence="3 14" id="KW-0813">Transport</keyword>
<evidence type="ECO:0000256" key="7">
    <source>
        <dbReference type="ARBA" id="ARBA00022989"/>
    </source>
</evidence>
<evidence type="ECO:0000256" key="11">
    <source>
        <dbReference type="ARBA" id="ARBA00023201"/>
    </source>
</evidence>
<evidence type="ECO:0000313" key="15">
    <source>
        <dbReference type="EMBL" id="CBK96018.1"/>
    </source>
</evidence>
<comment type="similarity">
    <text evidence="2 13">Belongs to the sodium:solute symporter (SSF) (TC 2.A.21) family.</text>
</comment>
<feature type="transmembrane region" description="Helical" evidence="14">
    <location>
        <begin position="20"/>
        <end position="39"/>
    </location>
</feature>
<dbReference type="Pfam" id="PF00474">
    <property type="entry name" value="SSF"/>
    <property type="match status" value="1"/>
</dbReference>
<dbReference type="Proteomes" id="UP000008803">
    <property type="component" value="Chromosome"/>
</dbReference>
<keyword evidence="5 14" id="KW-0812">Transmembrane</keyword>
<gene>
    <name evidence="15" type="ORF">EUS_07700</name>
</gene>
<evidence type="ECO:0000256" key="6">
    <source>
        <dbReference type="ARBA" id="ARBA00022847"/>
    </source>
</evidence>
<dbReference type="InterPro" id="IPR038377">
    <property type="entry name" value="Na/Glc_symporter_sf"/>
</dbReference>
<proteinExistence type="inferred from homology"/>
<dbReference type="BioCyc" id="ESIR657319:G136K-654-MONOMER"/>
<dbReference type="AlphaFoldDB" id="D4JSE9"/>
<dbReference type="GO" id="GO:0005886">
    <property type="term" value="C:plasma membrane"/>
    <property type="evidence" value="ECO:0007669"/>
    <property type="project" value="UniProtKB-SubCell"/>
</dbReference>
<dbReference type="NCBIfam" id="TIGR00813">
    <property type="entry name" value="sss"/>
    <property type="match status" value="1"/>
</dbReference>
<evidence type="ECO:0000256" key="2">
    <source>
        <dbReference type="ARBA" id="ARBA00006434"/>
    </source>
</evidence>
<reference evidence="15 16" key="1">
    <citation type="submission" date="2010-03" db="EMBL/GenBank/DDBJ databases">
        <title>The genome sequence of Eubacterium siraeum 70/3.</title>
        <authorList>
            <consortium name="metaHIT consortium -- http://www.metahit.eu/"/>
            <person name="Pajon A."/>
            <person name="Turner K."/>
            <person name="Parkhill J."/>
            <person name="Duncan S."/>
            <person name="Flint H."/>
        </authorList>
    </citation>
    <scope>NUCLEOTIDE SEQUENCE [LARGE SCALE GENOMIC DNA]</scope>
    <source>
        <strain evidence="15 16">70/3</strain>
    </source>
</reference>
<feature type="transmembrane region" description="Helical" evidence="14">
    <location>
        <begin position="423"/>
        <end position="447"/>
    </location>
</feature>
<comment type="subcellular location">
    <subcellularLocation>
        <location evidence="1 14">Cell membrane</location>
        <topology evidence="1 14">Multi-pass membrane protein</topology>
    </subcellularLocation>
</comment>
<evidence type="ECO:0000256" key="9">
    <source>
        <dbReference type="ARBA" id="ARBA00023065"/>
    </source>
</evidence>
<feature type="transmembrane region" description="Helical" evidence="14">
    <location>
        <begin position="177"/>
        <end position="198"/>
    </location>
</feature>
<evidence type="ECO:0000256" key="14">
    <source>
        <dbReference type="RuleBase" id="RU366012"/>
    </source>
</evidence>
<dbReference type="PROSITE" id="PS50283">
    <property type="entry name" value="NA_SOLUT_SYMP_3"/>
    <property type="match status" value="1"/>
</dbReference>
<comment type="function">
    <text evidence="14">Catalyzes the sodium-dependent uptake of extracellular L-proline.</text>
</comment>
<evidence type="ECO:0000256" key="3">
    <source>
        <dbReference type="ARBA" id="ARBA00022448"/>
    </source>
</evidence>
<keyword evidence="14" id="KW-0029">Amino-acid transport</keyword>
<sequence>MCGFTAKNTKGKVKMELQQIIMLITIAVYLIMMVVVGVICAKKTDNVGDFYLGGRKLGPFVTAMSAEASDMSGWLLMGLPGVAYATGIADAAWTGIGLAIGTYLNWLIVSKRIRKYSHVCNSITIPDFFSNRFRDSKKILTLISALIIIVFFIPYTGSGFSACGKLFNSLFGADYHIAMIISAVVIIAYTTIGGFLAASTTDFIQSIIMSVALIIVVVFGISSVGGVIEVMNHATSMPGYFSLTHTFDVLKQQTGDYGPLTIFSTLAWGLGYFGMPHVLLRFMAINDSKKLKVSRRVATVWVVISLAVAIFIGVVGLAMTKNNVIDPLADPETVIVVIANLLAKAGPLAAMVGGLIIAGILASTMSTADSQLLAASSAVSENLFNQVFKIKTSEKTAMLIARITVVVIAIVGIIIAWDPNSSVFQIVSFAWAGFGAAFGPVVLTALFWKRTTKWGAFAGIFAGGAMVFIWKFLVRPLGGLFNIYELLPAFIVALAAIVVVSLLDKKPSQEIIDEFESVNAAE</sequence>
<evidence type="ECO:0000256" key="8">
    <source>
        <dbReference type="ARBA" id="ARBA00023053"/>
    </source>
</evidence>
<evidence type="ECO:0000313" key="16">
    <source>
        <dbReference type="Proteomes" id="UP000008803"/>
    </source>
</evidence>
<dbReference type="KEGG" id="esu:EUS_07700"/>
<dbReference type="EMBL" id="FP929044">
    <property type="protein sequence ID" value="CBK96018.1"/>
    <property type="molecule type" value="Genomic_DNA"/>
</dbReference>
<protein>
    <recommendedName>
        <fullName evidence="14">Sodium/proline symporter</fullName>
    </recommendedName>
    <alternativeName>
        <fullName evidence="14">Proline permease</fullName>
    </alternativeName>
</protein>
<dbReference type="PROSITE" id="PS00456">
    <property type="entry name" value="NA_SOLUT_SYMP_1"/>
    <property type="match status" value="1"/>
</dbReference>
<feature type="transmembrane region" description="Helical" evidence="14">
    <location>
        <begin position="334"/>
        <end position="362"/>
    </location>
</feature>
<dbReference type="NCBIfam" id="TIGR02121">
    <property type="entry name" value="Na_Pro_sym"/>
    <property type="match status" value="1"/>
</dbReference>
<keyword evidence="8 14" id="KW-0915">Sodium</keyword>
<comment type="catalytic activity">
    <reaction evidence="12">
        <text>L-proline(in) + Na(+)(in) = L-proline(out) + Na(+)(out)</text>
        <dbReference type="Rhea" id="RHEA:28967"/>
        <dbReference type="ChEBI" id="CHEBI:29101"/>
        <dbReference type="ChEBI" id="CHEBI:60039"/>
    </reaction>
</comment>
<organism evidence="15 16">
    <name type="scientific">[Eubacterium] siraeum 70/3</name>
    <dbReference type="NCBI Taxonomy" id="657319"/>
    <lineage>
        <taxon>Bacteria</taxon>
        <taxon>Bacillati</taxon>
        <taxon>Bacillota</taxon>
        <taxon>Clostridia</taxon>
        <taxon>Eubacteriales</taxon>
        <taxon>Oscillospiraceae</taxon>
        <taxon>Oscillospiraceae incertae sedis</taxon>
    </lineage>
</organism>
<dbReference type="CDD" id="cd11475">
    <property type="entry name" value="SLC5sbd_PutP"/>
    <property type="match status" value="1"/>
</dbReference>
<dbReference type="PANTHER" id="PTHR48086:SF3">
    <property type="entry name" value="SODIUM_PROLINE SYMPORTER"/>
    <property type="match status" value="1"/>
</dbReference>
<dbReference type="Gene3D" id="1.20.1730.10">
    <property type="entry name" value="Sodium/glucose cotransporter"/>
    <property type="match status" value="1"/>
</dbReference>
<reference evidence="15 16" key="2">
    <citation type="submission" date="2010-03" db="EMBL/GenBank/DDBJ databases">
        <authorList>
            <person name="Pajon A."/>
        </authorList>
    </citation>
    <scope>NUCLEOTIDE SEQUENCE [LARGE SCALE GENOMIC DNA]</scope>
    <source>
        <strain evidence="15 16">70/3</strain>
    </source>
</reference>
<dbReference type="GO" id="GO:0015824">
    <property type="term" value="P:proline transport"/>
    <property type="evidence" value="ECO:0007669"/>
    <property type="project" value="UniProtKB-UniRule"/>
</dbReference>
<dbReference type="InterPro" id="IPR018212">
    <property type="entry name" value="Na/solute_symporter_CS"/>
</dbReference>
<feature type="transmembrane region" description="Helical" evidence="14">
    <location>
        <begin position="139"/>
        <end position="157"/>
    </location>
</feature>
<keyword evidence="4 14" id="KW-1003">Cell membrane</keyword>
<dbReference type="InterPro" id="IPR050277">
    <property type="entry name" value="Sodium:Solute_Symporter"/>
</dbReference>
<evidence type="ECO:0000256" key="5">
    <source>
        <dbReference type="ARBA" id="ARBA00022692"/>
    </source>
</evidence>
<evidence type="ECO:0000256" key="10">
    <source>
        <dbReference type="ARBA" id="ARBA00023136"/>
    </source>
</evidence>
<keyword evidence="10 14" id="KW-0472">Membrane</keyword>
<feature type="transmembrane region" description="Helical" evidence="14">
    <location>
        <begin position="399"/>
        <end position="417"/>
    </location>
</feature>
<keyword evidence="7 14" id="KW-1133">Transmembrane helix</keyword>
<evidence type="ECO:0000256" key="4">
    <source>
        <dbReference type="ARBA" id="ARBA00022475"/>
    </source>
</evidence>
<dbReference type="PANTHER" id="PTHR48086">
    <property type="entry name" value="SODIUM/PROLINE SYMPORTER-RELATED"/>
    <property type="match status" value="1"/>
</dbReference>
<dbReference type="GO" id="GO:0031402">
    <property type="term" value="F:sodium ion binding"/>
    <property type="evidence" value="ECO:0007669"/>
    <property type="project" value="UniProtKB-UniRule"/>
</dbReference>
<feature type="transmembrane region" description="Helical" evidence="14">
    <location>
        <begin position="207"/>
        <end position="228"/>
    </location>
</feature>
<dbReference type="InterPro" id="IPR011851">
    <property type="entry name" value="Na/Pro_symporter"/>
</dbReference>
<feature type="transmembrane region" description="Helical" evidence="14">
    <location>
        <begin position="454"/>
        <end position="474"/>
    </location>
</feature>
<evidence type="ECO:0000256" key="1">
    <source>
        <dbReference type="ARBA" id="ARBA00004651"/>
    </source>
</evidence>
<dbReference type="InterPro" id="IPR001734">
    <property type="entry name" value="Na/solute_symporter"/>
</dbReference>
<accession>D4JSE9</accession>
<feature type="transmembrane region" description="Helical" evidence="14">
    <location>
        <begin position="82"/>
        <end position="108"/>
    </location>
</feature>
<feature type="transmembrane region" description="Helical" evidence="14">
    <location>
        <begin position="297"/>
        <end position="319"/>
    </location>
</feature>
<keyword evidence="6 14" id="KW-0769">Symport</keyword>
<feature type="transmembrane region" description="Helical" evidence="14">
    <location>
        <begin position="266"/>
        <end position="285"/>
    </location>
</feature>